<dbReference type="PROSITE" id="PS00211">
    <property type="entry name" value="ABC_TRANSPORTER_1"/>
    <property type="match status" value="1"/>
</dbReference>
<dbReference type="InterPro" id="IPR003439">
    <property type="entry name" value="ABC_transporter-like_ATP-bd"/>
</dbReference>
<dbReference type="InterPro" id="IPR017871">
    <property type="entry name" value="ABC_transporter-like_CS"/>
</dbReference>
<dbReference type="SUPFAM" id="SSF52540">
    <property type="entry name" value="P-loop containing nucleoside triphosphate hydrolases"/>
    <property type="match status" value="1"/>
</dbReference>
<keyword evidence="2" id="KW-0547">Nucleotide-binding</keyword>
<feature type="domain" description="ABC transporter" evidence="4">
    <location>
        <begin position="25"/>
        <end position="258"/>
    </location>
</feature>
<reference evidence="5" key="2">
    <citation type="submission" date="2021-04" db="EMBL/GenBank/DDBJ databases">
        <authorList>
            <person name="Gilroy R."/>
        </authorList>
    </citation>
    <scope>NUCLEOTIDE SEQUENCE</scope>
    <source>
        <strain evidence="5">ChiHjej8B7-25341</strain>
    </source>
</reference>
<name>A0A9D2R2B3_9FIRM</name>
<dbReference type="PANTHER" id="PTHR42711">
    <property type="entry name" value="ABC TRANSPORTER ATP-BINDING PROTEIN"/>
    <property type="match status" value="1"/>
</dbReference>
<evidence type="ECO:0000256" key="1">
    <source>
        <dbReference type="ARBA" id="ARBA00022448"/>
    </source>
</evidence>
<evidence type="ECO:0000313" key="6">
    <source>
        <dbReference type="Proteomes" id="UP000823851"/>
    </source>
</evidence>
<proteinExistence type="predicted"/>
<evidence type="ECO:0000313" key="5">
    <source>
        <dbReference type="EMBL" id="HJD32750.1"/>
    </source>
</evidence>
<dbReference type="InterPro" id="IPR050763">
    <property type="entry name" value="ABC_transporter_ATP-binding"/>
</dbReference>
<dbReference type="Gene3D" id="3.40.50.300">
    <property type="entry name" value="P-loop containing nucleotide triphosphate hydrolases"/>
    <property type="match status" value="1"/>
</dbReference>
<dbReference type="InterPro" id="IPR027417">
    <property type="entry name" value="P-loop_NTPase"/>
</dbReference>
<dbReference type="Pfam" id="PF00005">
    <property type="entry name" value="ABC_tran"/>
    <property type="match status" value="1"/>
</dbReference>
<protein>
    <submittedName>
        <fullName evidence="5">ATP-binding cassette domain-containing protein</fullName>
    </submittedName>
</protein>
<keyword evidence="1" id="KW-0813">Transport</keyword>
<dbReference type="Proteomes" id="UP000823851">
    <property type="component" value="Unassembled WGS sequence"/>
</dbReference>
<dbReference type="PANTHER" id="PTHR42711:SF4">
    <property type="entry name" value="ABC TRANSPORTER RELATED"/>
    <property type="match status" value="1"/>
</dbReference>
<dbReference type="EMBL" id="DWUW01000359">
    <property type="protein sequence ID" value="HJD32750.1"/>
    <property type="molecule type" value="Genomic_DNA"/>
</dbReference>
<sequence>MQRGIVAEGLCRDFVYYEKEAGMKSSVKNLFHRSKKLRHAVKDISFRIPEGEIVGFLGPNGAGKTTTIKMLSGILCPTSGSAWVNGYVPWERKNAFKKQFAYVAGQKSQLWPNLPAMDSFELNKSIYEIPEGEYRKTLQELVGLFGVEDFLKVQVRRLSLGERMKMEMIAALLHRPRVILLDEPTIGLDFIAQSGIRDFLKDYNQRYGATMLLTSHYLKDVEELCRRTLVISRGSLVYDGTLERIRDLFSDRRVIRVSWSRPVPREALERFGAVREWEPLKASLECAAAETAGMIRGLCEAFPAADLEIGAVPLEENISRLYAGEKETEICHEEI</sequence>
<reference evidence="5" key="1">
    <citation type="journal article" date="2021" name="PeerJ">
        <title>Extensive microbial diversity within the chicken gut microbiome revealed by metagenomics and culture.</title>
        <authorList>
            <person name="Gilroy R."/>
            <person name="Ravi A."/>
            <person name="Getino M."/>
            <person name="Pursley I."/>
            <person name="Horton D.L."/>
            <person name="Alikhan N.F."/>
            <person name="Baker D."/>
            <person name="Gharbi K."/>
            <person name="Hall N."/>
            <person name="Watson M."/>
            <person name="Adriaenssens E.M."/>
            <person name="Foster-Nyarko E."/>
            <person name="Jarju S."/>
            <person name="Secka A."/>
            <person name="Antonio M."/>
            <person name="Oren A."/>
            <person name="Chaudhuri R.R."/>
            <person name="La Ragione R."/>
            <person name="Hildebrand F."/>
            <person name="Pallen M.J."/>
        </authorList>
    </citation>
    <scope>NUCLEOTIDE SEQUENCE</scope>
    <source>
        <strain evidence="5">ChiHjej8B7-25341</strain>
    </source>
</reference>
<dbReference type="GO" id="GO:0016887">
    <property type="term" value="F:ATP hydrolysis activity"/>
    <property type="evidence" value="ECO:0007669"/>
    <property type="project" value="InterPro"/>
</dbReference>
<comment type="caution">
    <text evidence="5">The sequence shown here is derived from an EMBL/GenBank/DDBJ whole genome shotgun (WGS) entry which is preliminary data.</text>
</comment>
<keyword evidence="3 5" id="KW-0067">ATP-binding</keyword>
<dbReference type="AlphaFoldDB" id="A0A9D2R2B3"/>
<gene>
    <name evidence="5" type="ORF">H9912_12535</name>
</gene>
<evidence type="ECO:0000256" key="3">
    <source>
        <dbReference type="ARBA" id="ARBA00022840"/>
    </source>
</evidence>
<evidence type="ECO:0000256" key="2">
    <source>
        <dbReference type="ARBA" id="ARBA00022741"/>
    </source>
</evidence>
<dbReference type="PROSITE" id="PS50893">
    <property type="entry name" value="ABC_TRANSPORTER_2"/>
    <property type="match status" value="1"/>
</dbReference>
<dbReference type="SMART" id="SM00382">
    <property type="entry name" value="AAA"/>
    <property type="match status" value="1"/>
</dbReference>
<accession>A0A9D2R2B3</accession>
<dbReference type="InterPro" id="IPR003593">
    <property type="entry name" value="AAA+_ATPase"/>
</dbReference>
<dbReference type="GO" id="GO:0005524">
    <property type="term" value="F:ATP binding"/>
    <property type="evidence" value="ECO:0007669"/>
    <property type="project" value="UniProtKB-KW"/>
</dbReference>
<evidence type="ECO:0000259" key="4">
    <source>
        <dbReference type="PROSITE" id="PS50893"/>
    </source>
</evidence>
<organism evidence="5 6">
    <name type="scientific">Candidatus Eisenbergiella stercorigallinarum</name>
    <dbReference type="NCBI Taxonomy" id="2838557"/>
    <lineage>
        <taxon>Bacteria</taxon>
        <taxon>Bacillati</taxon>
        <taxon>Bacillota</taxon>
        <taxon>Clostridia</taxon>
        <taxon>Lachnospirales</taxon>
        <taxon>Lachnospiraceae</taxon>
        <taxon>Eisenbergiella</taxon>
    </lineage>
</organism>